<dbReference type="PROSITE" id="PS00455">
    <property type="entry name" value="AMP_BINDING"/>
    <property type="match status" value="1"/>
</dbReference>
<dbReference type="EMBL" id="ATLV01023392">
    <property type="status" value="NOT_ANNOTATED_CDS"/>
    <property type="molecule type" value="Genomic_DNA"/>
</dbReference>
<dbReference type="GO" id="GO:0004467">
    <property type="term" value="F:long-chain fatty acid-CoA ligase activity"/>
    <property type="evidence" value="ECO:0007669"/>
    <property type="project" value="TreeGrafter"/>
</dbReference>
<evidence type="ECO:0000313" key="7">
    <source>
        <dbReference type="Proteomes" id="UP000030765"/>
    </source>
</evidence>
<dbReference type="InterPro" id="IPR045851">
    <property type="entry name" value="AMP-bd_C_sf"/>
</dbReference>
<dbReference type="InterPro" id="IPR025110">
    <property type="entry name" value="AMP-bd_C"/>
</dbReference>
<dbReference type="GO" id="GO:0046949">
    <property type="term" value="P:fatty-acyl-CoA biosynthetic process"/>
    <property type="evidence" value="ECO:0007669"/>
    <property type="project" value="TreeGrafter"/>
</dbReference>
<dbReference type="SUPFAM" id="SSF56801">
    <property type="entry name" value="Acetyl-CoA synthetase-like"/>
    <property type="match status" value="1"/>
</dbReference>
<keyword evidence="7" id="KW-1185">Reference proteome</keyword>
<evidence type="ECO:0000259" key="3">
    <source>
        <dbReference type="Pfam" id="PF00501"/>
    </source>
</evidence>
<dbReference type="InterPro" id="IPR020845">
    <property type="entry name" value="AMP-binding_CS"/>
</dbReference>
<evidence type="ECO:0000313" key="5">
    <source>
        <dbReference type="EMBL" id="KFB49072.1"/>
    </source>
</evidence>
<dbReference type="OrthoDB" id="10253869at2759"/>
<gene>
    <name evidence="5" type="ORF">ZHAS_00017087</name>
</gene>
<dbReference type="GO" id="GO:0005777">
    <property type="term" value="C:peroxisome"/>
    <property type="evidence" value="ECO:0007669"/>
    <property type="project" value="UniProtKB-SubCell"/>
</dbReference>
<evidence type="ECO:0000313" key="6">
    <source>
        <dbReference type="EnsemblMetazoa" id="ASIC017087-PA"/>
    </source>
</evidence>
<feature type="domain" description="AMP-binding enzyme C-terminal" evidence="4">
    <location>
        <begin position="463"/>
        <end position="541"/>
    </location>
</feature>
<dbReference type="EMBL" id="KE525342">
    <property type="protein sequence ID" value="KFB49072.1"/>
    <property type="molecule type" value="Genomic_DNA"/>
</dbReference>
<feature type="domain" description="AMP-dependent synthetase/ligase" evidence="3">
    <location>
        <begin position="56"/>
        <end position="412"/>
    </location>
</feature>
<dbReference type="InterPro" id="IPR000873">
    <property type="entry name" value="AMP-dep_synth/lig_dom"/>
</dbReference>
<dbReference type="STRING" id="74873.A0A084WFS8"/>
<accession>A0A084WFS8</accession>
<name>A0A084WFS8_ANOSI</name>
<dbReference type="Gene3D" id="3.40.50.12780">
    <property type="entry name" value="N-terminal domain of ligase-like"/>
    <property type="match status" value="1"/>
</dbReference>
<dbReference type="PANTHER" id="PTHR24096">
    <property type="entry name" value="LONG-CHAIN-FATTY-ACID--COA LIGASE"/>
    <property type="match status" value="1"/>
</dbReference>
<evidence type="ECO:0000256" key="2">
    <source>
        <dbReference type="ARBA" id="ARBA00023140"/>
    </source>
</evidence>
<dbReference type="FunFam" id="3.40.50.12780:FF:000025">
    <property type="entry name" value="luciferin 4-monooxygenase"/>
    <property type="match status" value="1"/>
</dbReference>
<sequence>MGSAEESSVVSHGGGSCFYDATTHVWSGLRRSAMYNPDQSLGQLVLSVLERSDPDHPSQLSADIDGGRVVTCSEMYRRTVCIAQRLIQLGYGQQGTMAALASRNGEHVAPVMFACFTLGITVNTLDPAFTAADFAHMLAITRPALVFCESHILDVMREGAAAAGIDPVYILFEEHRDGYRHVDELLESTGTEQLFVVPTLDDPGKSLAVILCSSGTTGRPKGVCYTHAFCITNLPTLWRMCPSDSVLAFSSLYWLSGFASLVIGTVSQGTRVITRDPFEPALALELLQRHRITIGFFSPYQSNLLVREPPLATADLRALRLLLCGGARVSAELYRALRDKLPSHTALQIGYGLSESCLVALTDGWSYRDDCVGTLQPRTEAKIVAEGDNRPLPPGRQGEILLRVQVPFAGYYGNPVATAETISPDGWIRTGDIGHFDADGHLYIVDRKKDIIKYAGFQISPAELEALIRLIPGVLDCCVVGIPAEGCDLPAAVLMRSPDPAGDSLDGVQVKEFVRARVADCKRLRGGVYFTPSLPLTPSGKVVRRKCLELALAQAGRTNI</sequence>
<dbReference type="VEuPathDB" id="VectorBase:ASIC017087"/>
<reference evidence="5 7" key="1">
    <citation type="journal article" date="2014" name="BMC Genomics">
        <title>Genome sequence of Anopheles sinensis provides insight into genetics basis of mosquito competence for malaria parasites.</title>
        <authorList>
            <person name="Zhou D."/>
            <person name="Zhang D."/>
            <person name="Ding G."/>
            <person name="Shi L."/>
            <person name="Hou Q."/>
            <person name="Ye Y."/>
            <person name="Xu Y."/>
            <person name="Zhou H."/>
            <person name="Xiong C."/>
            <person name="Li S."/>
            <person name="Yu J."/>
            <person name="Hong S."/>
            <person name="Yu X."/>
            <person name="Zou P."/>
            <person name="Chen C."/>
            <person name="Chang X."/>
            <person name="Wang W."/>
            <person name="Lv Y."/>
            <person name="Sun Y."/>
            <person name="Ma L."/>
            <person name="Shen B."/>
            <person name="Zhu C."/>
        </authorList>
    </citation>
    <scope>NUCLEOTIDE SEQUENCE [LARGE SCALE GENOMIC DNA]</scope>
</reference>
<dbReference type="Proteomes" id="UP000030765">
    <property type="component" value="Unassembled WGS sequence"/>
</dbReference>
<proteinExistence type="predicted"/>
<dbReference type="VEuPathDB" id="VectorBase:ASIS004490"/>
<reference evidence="6" key="2">
    <citation type="submission" date="2020-05" db="UniProtKB">
        <authorList>
            <consortium name="EnsemblMetazoa"/>
        </authorList>
    </citation>
    <scope>IDENTIFICATION</scope>
</reference>
<dbReference type="OMA" id="AKRNSIY"/>
<dbReference type="Gene3D" id="3.30.300.30">
    <property type="match status" value="1"/>
</dbReference>
<protein>
    <submittedName>
        <fullName evidence="5">AGAP000907-PA-like protein</fullName>
    </submittedName>
</protein>
<dbReference type="PANTHER" id="PTHR24096:SF353">
    <property type="entry name" value="GH16244P-RELATED"/>
    <property type="match status" value="1"/>
</dbReference>
<keyword evidence="2" id="KW-0576">Peroxisome</keyword>
<dbReference type="EnsemblMetazoa" id="ASIC017087-RA">
    <property type="protein sequence ID" value="ASIC017087-PA"/>
    <property type="gene ID" value="ASIC017087"/>
</dbReference>
<dbReference type="Pfam" id="PF00501">
    <property type="entry name" value="AMP-binding"/>
    <property type="match status" value="1"/>
</dbReference>
<comment type="subcellular location">
    <subcellularLocation>
        <location evidence="1">Peroxisome</location>
    </subcellularLocation>
</comment>
<evidence type="ECO:0000259" key="4">
    <source>
        <dbReference type="Pfam" id="PF13193"/>
    </source>
</evidence>
<dbReference type="Pfam" id="PF13193">
    <property type="entry name" value="AMP-binding_C"/>
    <property type="match status" value="1"/>
</dbReference>
<organism evidence="5">
    <name type="scientific">Anopheles sinensis</name>
    <name type="common">Mosquito</name>
    <dbReference type="NCBI Taxonomy" id="74873"/>
    <lineage>
        <taxon>Eukaryota</taxon>
        <taxon>Metazoa</taxon>
        <taxon>Ecdysozoa</taxon>
        <taxon>Arthropoda</taxon>
        <taxon>Hexapoda</taxon>
        <taxon>Insecta</taxon>
        <taxon>Pterygota</taxon>
        <taxon>Neoptera</taxon>
        <taxon>Endopterygota</taxon>
        <taxon>Diptera</taxon>
        <taxon>Nematocera</taxon>
        <taxon>Culicoidea</taxon>
        <taxon>Culicidae</taxon>
        <taxon>Anophelinae</taxon>
        <taxon>Anopheles</taxon>
    </lineage>
</organism>
<dbReference type="AlphaFoldDB" id="A0A084WFS8"/>
<evidence type="ECO:0000256" key="1">
    <source>
        <dbReference type="ARBA" id="ARBA00004275"/>
    </source>
</evidence>
<dbReference type="InterPro" id="IPR042099">
    <property type="entry name" value="ANL_N_sf"/>
</dbReference>